<proteinExistence type="predicted"/>
<feature type="compositionally biased region" description="Basic and acidic residues" evidence="1">
    <location>
        <begin position="29"/>
        <end position="38"/>
    </location>
</feature>
<dbReference type="Gramene" id="Psat07G0627800-T1">
    <property type="protein sequence ID" value="KAI5391409.1"/>
    <property type="gene ID" value="KIW84_076278"/>
</dbReference>
<keyword evidence="3" id="KW-1185">Reference proteome</keyword>
<reference evidence="2 3" key="1">
    <citation type="journal article" date="2022" name="Nat. Genet.">
        <title>Improved pea reference genome and pan-genome highlight genomic features and evolutionary characteristics.</title>
        <authorList>
            <person name="Yang T."/>
            <person name="Liu R."/>
            <person name="Luo Y."/>
            <person name="Hu S."/>
            <person name="Wang D."/>
            <person name="Wang C."/>
            <person name="Pandey M.K."/>
            <person name="Ge S."/>
            <person name="Xu Q."/>
            <person name="Li N."/>
            <person name="Li G."/>
            <person name="Huang Y."/>
            <person name="Saxena R.K."/>
            <person name="Ji Y."/>
            <person name="Li M."/>
            <person name="Yan X."/>
            <person name="He Y."/>
            <person name="Liu Y."/>
            <person name="Wang X."/>
            <person name="Xiang C."/>
            <person name="Varshney R.K."/>
            <person name="Ding H."/>
            <person name="Gao S."/>
            <person name="Zong X."/>
        </authorList>
    </citation>
    <scope>NUCLEOTIDE SEQUENCE [LARGE SCALE GENOMIC DNA]</scope>
    <source>
        <strain evidence="2 3">cv. Zhongwan 6</strain>
    </source>
</reference>
<gene>
    <name evidence="2" type="ORF">KIW84_076278</name>
</gene>
<evidence type="ECO:0000256" key="1">
    <source>
        <dbReference type="SAM" id="MobiDB-lite"/>
    </source>
</evidence>
<feature type="compositionally biased region" description="Basic residues" evidence="1">
    <location>
        <begin position="64"/>
        <end position="82"/>
    </location>
</feature>
<dbReference type="EMBL" id="JAMSHJ010000007">
    <property type="protein sequence ID" value="KAI5391409.1"/>
    <property type="molecule type" value="Genomic_DNA"/>
</dbReference>
<name>A0A9D4VW51_PEA</name>
<dbReference type="AlphaFoldDB" id="A0A9D4VW51"/>
<feature type="compositionally biased region" description="Basic residues" evidence="1">
    <location>
        <begin position="98"/>
        <end position="111"/>
    </location>
</feature>
<dbReference type="Proteomes" id="UP001058974">
    <property type="component" value="Chromosome 7"/>
</dbReference>
<protein>
    <submittedName>
        <fullName evidence="2">Uncharacterized protein</fullName>
    </submittedName>
</protein>
<comment type="caution">
    <text evidence="2">The sequence shown here is derived from an EMBL/GenBank/DDBJ whole genome shotgun (WGS) entry which is preliminary data.</text>
</comment>
<organism evidence="2 3">
    <name type="scientific">Pisum sativum</name>
    <name type="common">Garden pea</name>
    <name type="synonym">Lathyrus oleraceus</name>
    <dbReference type="NCBI Taxonomy" id="3888"/>
    <lineage>
        <taxon>Eukaryota</taxon>
        <taxon>Viridiplantae</taxon>
        <taxon>Streptophyta</taxon>
        <taxon>Embryophyta</taxon>
        <taxon>Tracheophyta</taxon>
        <taxon>Spermatophyta</taxon>
        <taxon>Magnoliopsida</taxon>
        <taxon>eudicotyledons</taxon>
        <taxon>Gunneridae</taxon>
        <taxon>Pentapetalae</taxon>
        <taxon>rosids</taxon>
        <taxon>fabids</taxon>
        <taxon>Fabales</taxon>
        <taxon>Fabaceae</taxon>
        <taxon>Papilionoideae</taxon>
        <taxon>50 kb inversion clade</taxon>
        <taxon>NPAAA clade</taxon>
        <taxon>Hologalegina</taxon>
        <taxon>IRL clade</taxon>
        <taxon>Fabeae</taxon>
        <taxon>Lathyrus</taxon>
    </lineage>
</organism>
<evidence type="ECO:0000313" key="3">
    <source>
        <dbReference type="Proteomes" id="UP001058974"/>
    </source>
</evidence>
<feature type="region of interest" description="Disordered" evidence="1">
    <location>
        <begin position="1"/>
        <end position="122"/>
    </location>
</feature>
<sequence>MNGEDVGEETISKVREEVSEEAEEDSLEEEPKTTKEVCGEEQVQEEANEFILVNEEVMNDDVHHKNKTFSKKSKKKTKKKKDMMKAEWTSFKKVPTSSKKKKAPKKNKGGGKNKSITTIERSTGKKKCSKKEICIMNQAESFAMKLPITFPSLISSILIKKKSDILNTEDISSVNLSSLKFSYRLFDGNHLPDNVLPKIQNFDLTYLTIEGNFPKVPPMSGTAKSHVLQELMQVSKTLHDVISTSTVRKNKVDDLIKLMNPKVF</sequence>
<evidence type="ECO:0000313" key="2">
    <source>
        <dbReference type="EMBL" id="KAI5391409.1"/>
    </source>
</evidence>
<feature type="compositionally biased region" description="Acidic residues" evidence="1">
    <location>
        <begin position="18"/>
        <end position="28"/>
    </location>
</feature>
<accession>A0A9D4VW51</accession>